<dbReference type="PANTHER" id="PTHR38733">
    <property type="entry name" value="PROTEIN MCRC"/>
    <property type="match status" value="1"/>
</dbReference>
<dbReference type="InterPro" id="IPR019292">
    <property type="entry name" value="McrC"/>
</dbReference>
<dbReference type="Proteomes" id="UP000264492">
    <property type="component" value="Unassembled WGS sequence"/>
</dbReference>
<dbReference type="EMBL" id="QTSU01000002">
    <property type="protein sequence ID" value="RDZ27477.1"/>
    <property type="molecule type" value="Genomic_DNA"/>
</dbReference>
<proteinExistence type="predicted"/>
<dbReference type="OrthoDB" id="307209at2"/>
<evidence type="ECO:0000313" key="1">
    <source>
        <dbReference type="EMBL" id="RDZ27477.1"/>
    </source>
</evidence>
<sequence length="420" mass="48361">MHAVTVREYARITTGPMAVANGLDQATVSDVAFDWVCKESERLRKAGAGLVQLEGRRWLRLDNYVGVLQAPDGTRIEILPKTFDEGDDATQARRLLQKMLQRCLHLEPRISAPTGLQVFDGPLTEWVIQQFLAALDTLVKRGLRFDYHAVEEERRFLRGRLLVGRQLRQPPGRAHYFQVEHKVFDADRPENRLLRSALDKVCRQAKEAGNKRLAYELAHQLLEIPPSRDFAKDFAQWRSDRLTAHYRPVRPWCSLILNEQNPLTVLGDWTGNSLLFPMEKVFESYVEACLRRALRPGQTLKAQAASRYLATHDEQPWFQLRPDFLLFDDGATTVLDTKWKRLDANRGNSEDKYGLSQADFYQLYAYGQKYLGGCGRLALLYPQTATFREPLLPFFFNDQLRLDVMPFDLTTGQVVCDDWL</sequence>
<reference evidence="1 2" key="1">
    <citation type="submission" date="2018-08" db="EMBL/GenBank/DDBJ databases">
        <title>Lysobacter sp. zong2l5, whole genome shotgun sequence.</title>
        <authorList>
            <person name="Zhang X."/>
            <person name="Feng G."/>
            <person name="Zhu H."/>
        </authorList>
    </citation>
    <scope>NUCLEOTIDE SEQUENCE [LARGE SCALE GENOMIC DNA]</scope>
    <source>
        <strain evidence="2">zong2l5</strain>
    </source>
</reference>
<dbReference type="RefSeq" id="WP_115859979.1">
    <property type="nucleotide sequence ID" value="NZ_QTSU01000002.1"/>
</dbReference>
<dbReference type="GO" id="GO:0004519">
    <property type="term" value="F:endonuclease activity"/>
    <property type="evidence" value="ECO:0007669"/>
    <property type="project" value="UniProtKB-KW"/>
</dbReference>
<accession>A0A371K0V3</accession>
<keyword evidence="2" id="KW-1185">Reference proteome</keyword>
<gene>
    <name evidence="1" type="ORF">DX914_14725</name>
</gene>
<keyword evidence="1" id="KW-0540">Nuclease</keyword>
<dbReference type="PANTHER" id="PTHR38733:SF1">
    <property type="entry name" value="TYPE IV METHYL-DIRECTED RESTRICTION ENZYME ECOKMCRBC"/>
    <property type="match status" value="1"/>
</dbReference>
<name>A0A371K0V3_9GAMM</name>
<comment type="caution">
    <text evidence="1">The sequence shown here is derived from an EMBL/GenBank/DDBJ whole genome shotgun (WGS) entry which is preliminary data.</text>
</comment>
<dbReference type="Pfam" id="PF10117">
    <property type="entry name" value="McrBC"/>
    <property type="match status" value="1"/>
</dbReference>
<organism evidence="1 2">
    <name type="scientific">Lysobacter silvisoli</name>
    <dbReference type="NCBI Taxonomy" id="2293254"/>
    <lineage>
        <taxon>Bacteria</taxon>
        <taxon>Pseudomonadati</taxon>
        <taxon>Pseudomonadota</taxon>
        <taxon>Gammaproteobacteria</taxon>
        <taxon>Lysobacterales</taxon>
        <taxon>Lysobacteraceae</taxon>
        <taxon>Lysobacter</taxon>
    </lineage>
</organism>
<dbReference type="AlphaFoldDB" id="A0A371K0V3"/>
<keyword evidence="1" id="KW-0255">Endonuclease</keyword>
<protein>
    <submittedName>
        <fullName evidence="1">Restriction endonuclease</fullName>
    </submittedName>
</protein>
<keyword evidence="1" id="KW-0378">Hydrolase</keyword>
<evidence type="ECO:0000313" key="2">
    <source>
        <dbReference type="Proteomes" id="UP000264492"/>
    </source>
</evidence>